<evidence type="ECO:0000313" key="1">
    <source>
        <dbReference type="EMBL" id="KAF5894882.1"/>
    </source>
</evidence>
<accession>A0A8J4UBZ3</accession>
<dbReference type="Proteomes" id="UP000727407">
    <property type="component" value="Unassembled WGS sequence"/>
</dbReference>
<sequence>MFCGMQMLSGPALTSWLLFLDWEYVKEKTKTMSSKPHEGASLSPCILLYEIDDQEIPDRE</sequence>
<reference evidence="1" key="1">
    <citation type="submission" date="2020-07" db="EMBL/GenBank/DDBJ databases">
        <title>Clarias magur genome sequencing, assembly and annotation.</title>
        <authorList>
            <person name="Kushwaha B."/>
            <person name="Kumar R."/>
            <person name="Das P."/>
            <person name="Joshi C.G."/>
            <person name="Kumar D."/>
            <person name="Nagpure N.S."/>
            <person name="Pandey M."/>
            <person name="Agarwal S."/>
            <person name="Srivastava S."/>
            <person name="Singh M."/>
            <person name="Sahoo L."/>
            <person name="Jayasankar P."/>
            <person name="Meher P.K."/>
            <person name="Koringa P.G."/>
            <person name="Iquebal M.A."/>
            <person name="Das S.P."/>
            <person name="Bit A."/>
            <person name="Patnaik S."/>
            <person name="Patel N."/>
            <person name="Shah T.M."/>
            <person name="Hinsu A."/>
            <person name="Jena J.K."/>
        </authorList>
    </citation>
    <scope>NUCLEOTIDE SEQUENCE</scope>
    <source>
        <strain evidence="1">CIFAMagur01</strain>
        <tissue evidence="1">Testis</tissue>
    </source>
</reference>
<comment type="caution">
    <text evidence="1">The sequence shown here is derived from an EMBL/GenBank/DDBJ whole genome shotgun (WGS) entry which is preliminary data.</text>
</comment>
<evidence type="ECO:0000313" key="2">
    <source>
        <dbReference type="Proteomes" id="UP000727407"/>
    </source>
</evidence>
<name>A0A8J4UBZ3_CLAMG</name>
<dbReference type="AlphaFoldDB" id="A0A8J4UBZ3"/>
<protein>
    <submittedName>
        <fullName evidence="1">Uncharacterized protein</fullName>
    </submittedName>
</protein>
<keyword evidence="2" id="KW-1185">Reference proteome</keyword>
<dbReference type="EMBL" id="QNUK01000351">
    <property type="protein sequence ID" value="KAF5894882.1"/>
    <property type="molecule type" value="Genomic_DNA"/>
</dbReference>
<proteinExistence type="predicted"/>
<gene>
    <name evidence="1" type="ORF">DAT39_015410</name>
</gene>
<organism evidence="1 2">
    <name type="scientific">Clarias magur</name>
    <name type="common">Asian catfish</name>
    <name type="synonym">Macropteronotus magur</name>
    <dbReference type="NCBI Taxonomy" id="1594786"/>
    <lineage>
        <taxon>Eukaryota</taxon>
        <taxon>Metazoa</taxon>
        <taxon>Chordata</taxon>
        <taxon>Craniata</taxon>
        <taxon>Vertebrata</taxon>
        <taxon>Euteleostomi</taxon>
        <taxon>Actinopterygii</taxon>
        <taxon>Neopterygii</taxon>
        <taxon>Teleostei</taxon>
        <taxon>Ostariophysi</taxon>
        <taxon>Siluriformes</taxon>
        <taxon>Clariidae</taxon>
        <taxon>Clarias</taxon>
    </lineage>
</organism>